<evidence type="ECO:0000313" key="1">
    <source>
        <dbReference type="EMBL" id="TNN76987.1"/>
    </source>
</evidence>
<organism evidence="1 2">
    <name type="scientific">Liparis tanakae</name>
    <name type="common">Tanaka's snailfish</name>
    <dbReference type="NCBI Taxonomy" id="230148"/>
    <lineage>
        <taxon>Eukaryota</taxon>
        <taxon>Metazoa</taxon>
        <taxon>Chordata</taxon>
        <taxon>Craniata</taxon>
        <taxon>Vertebrata</taxon>
        <taxon>Euteleostomi</taxon>
        <taxon>Actinopterygii</taxon>
        <taxon>Neopterygii</taxon>
        <taxon>Teleostei</taxon>
        <taxon>Neoteleostei</taxon>
        <taxon>Acanthomorphata</taxon>
        <taxon>Eupercaria</taxon>
        <taxon>Perciformes</taxon>
        <taxon>Cottioidei</taxon>
        <taxon>Cottales</taxon>
        <taxon>Liparidae</taxon>
        <taxon>Liparis</taxon>
    </lineage>
</organism>
<sequence>MIKSSWFYVKFKYNEKGKGEKGTKHGGSWVEARVIQVCGKRLTGLSVNKELEPIEENRDL</sequence>
<evidence type="ECO:0000313" key="2">
    <source>
        <dbReference type="Proteomes" id="UP000314294"/>
    </source>
</evidence>
<dbReference type="EMBL" id="SRLO01000088">
    <property type="protein sequence ID" value="TNN76987.1"/>
    <property type="molecule type" value="Genomic_DNA"/>
</dbReference>
<dbReference type="Proteomes" id="UP000314294">
    <property type="component" value="Unassembled WGS sequence"/>
</dbReference>
<keyword evidence="2" id="KW-1185">Reference proteome</keyword>
<gene>
    <name evidence="1" type="ORF">EYF80_012833</name>
</gene>
<proteinExistence type="predicted"/>
<protein>
    <submittedName>
        <fullName evidence="1">Uncharacterized protein</fullName>
    </submittedName>
</protein>
<dbReference type="AlphaFoldDB" id="A0A4Z2IGQ6"/>
<accession>A0A4Z2IGQ6</accession>
<reference evidence="1 2" key="1">
    <citation type="submission" date="2019-03" db="EMBL/GenBank/DDBJ databases">
        <title>First draft genome of Liparis tanakae, snailfish: a comprehensive survey of snailfish specific genes.</title>
        <authorList>
            <person name="Kim W."/>
            <person name="Song I."/>
            <person name="Jeong J.-H."/>
            <person name="Kim D."/>
            <person name="Kim S."/>
            <person name="Ryu S."/>
            <person name="Song J.Y."/>
            <person name="Lee S.K."/>
        </authorList>
    </citation>
    <scope>NUCLEOTIDE SEQUENCE [LARGE SCALE GENOMIC DNA]</scope>
    <source>
        <tissue evidence="1">Muscle</tissue>
    </source>
</reference>
<name>A0A4Z2IGQ6_9TELE</name>
<comment type="caution">
    <text evidence="1">The sequence shown here is derived from an EMBL/GenBank/DDBJ whole genome shotgun (WGS) entry which is preliminary data.</text>
</comment>